<dbReference type="PANTHER" id="PTHR11774:SF4">
    <property type="entry name" value="GERANYLGERANYL TRANSFERASE TYPE-1 SUBUNIT BETA"/>
    <property type="match status" value="1"/>
</dbReference>
<dbReference type="InterPro" id="IPR021854">
    <property type="entry name" value="WASH1_WAHD"/>
</dbReference>
<evidence type="ECO:0000313" key="11">
    <source>
        <dbReference type="EMBL" id="PAV57841.1"/>
    </source>
</evidence>
<keyword evidence="4" id="KW-0808">Transferase</keyword>
<keyword evidence="7" id="KW-0862">Zinc</keyword>
<feature type="compositionally biased region" description="Basic and acidic residues" evidence="9">
    <location>
        <begin position="1199"/>
        <end position="1218"/>
    </location>
</feature>
<evidence type="ECO:0000256" key="8">
    <source>
        <dbReference type="SAM" id="Coils"/>
    </source>
</evidence>
<dbReference type="EMBL" id="LIAE01010617">
    <property type="protein sequence ID" value="PAV57841.1"/>
    <property type="molecule type" value="Genomic_DNA"/>
</dbReference>
<evidence type="ECO:0000259" key="10">
    <source>
        <dbReference type="PROSITE" id="PS51082"/>
    </source>
</evidence>
<evidence type="ECO:0000256" key="7">
    <source>
        <dbReference type="ARBA" id="ARBA00022833"/>
    </source>
</evidence>
<dbReference type="STRING" id="2018661.A0A2A2J898"/>
<feature type="compositionally biased region" description="Pro residues" evidence="9">
    <location>
        <begin position="1237"/>
        <end position="1261"/>
    </location>
</feature>
<evidence type="ECO:0000256" key="3">
    <source>
        <dbReference type="ARBA" id="ARBA00022602"/>
    </source>
</evidence>
<dbReference type="GO" id="GO:0005953">
    <property type="term" value="C:CAAX-protein geranylgeranyltransferase complex"/>
    <property type="evidence" value="ECO:0007669"/>
    <property type="project" value="TreeGrafter"/>
</dbReference>
<dbReference type="PANTHER" id="PTHR11774">
    <property type="entry name" value="GERANYLGERANYL TRANSFERASE TYPE BETA SUBUNIT"/>
    <property type="match status" value="1"/>
</dbReference>
<dbReference type="InterPro" id="IPR045089">
    <property type="entry name" value="PGGT1B-like"/>
</dbReference>
<evidence type="ECO:0000256" key="1">
    <source>
        <dbReference type="ARBA" id="ARBA00001947"/>
    </source>
</evidence>
<evidence type="ECO:0000256" key="5">
    <source>
        <dbReference type="ARBA" id="ARBA00022723"/>
    </source>
</evidence>
<proteinExistence type="inferred from homology"/>
<keyword evidence="8" id="KW-0175">Coiled coil</keyword>
<dbReference type="Pfam" id="PF00432">
    <property type="entry name" value="Prenyltrans"/>
    <property type="match status" value="1"/>
</dbReference>
<feature type="domain" description="WH2" evidence="10">
    <location>
        <begin position="1278"/>
        <end position="1300"/>
    </location>
</feature>
<evidence type="ECO:0000256" key="6">
    <source>
        <dbReference type="ARBA" id="ARBA00022737"/>
    </source>
</evidence>
<name>A0A2A2J898_9BILA</name>
<comment type="cofactor">
    <cofactor evidence="1">
        <name>Zn(2+)</name>
        <dbReference type="ChEBI" id="CHEBI:29105"/>
    </cofactor>
</comment>
<evidence type="ECO:0000256" key="9">
    <source>
        <dbReference type="SAM" id="MobiDB-lite"/>
    </source>
</evidence>
<dbReference type="Proteomes" id="UP000218231">
    <property type="component" value="Unassembled WGS sequence"/>
</dbReference>
<comment type="similarity">
    <text evidence="2">Belongs to the protein prenyltransferase subunit beta family.</text>
</comment>
<feature type="compositionally biased region" description="Low complexity" evidence="9">
    <location>
        <begin position="1379"/>
        <end position="1389"/>
    </location>
</feature>
<dbReference type="OrthoDB" id="24893at2759"/>
<accession>A0A2A2J898</accession>
<keyword evidence="12" id="KW-1185">Reference proteome</keyword>
<keyword evidence="6" id="KW-0677">Repeat</keyword>
<feature type="compositionally biased region" description="Polar residues" evidence="9">
    <location>
        <begin position="1171"/>
        <end position="1180"/>
    </location>
</feature>
<dbReference type="PROSITE" id="PS51082">
    <property type="entry name" value="WH2"/>
    <property type="match status" value="1"/>
</dbReference>
<evidence type="ECO:0000256" key="2">
    <source>
        <dbReference type="ARBA" id="ARBA00010497"/>
    </source>
</evidence>
<dbReference type="SUPFAM" id="SSF48239">
    <property type="entry name" value="Terpenoid cyclases/Protein prenyltransferases"/>
    <property type="match status" value="1"/>
</dbReference>
<feature type="region of interest" description="Disordered" evidence="9">
    <location>
        <begin position="1162"/>
        <end position="1410"/>
    </location>
</feature>
<evidence type="ECO:0000313" key="12">
    <source>
        <dbReference type="Proteomes" id="UP000218231"/>
    </source>
</evidence>
<keyword evidence="3" id="KW-0637">Prenyltransferase</keyword>
<evidence type="ECO:0000256" key="4">
    <source>
        <dbReference type="ARBA" id="ARBA00022679"/>
    </source>
</evidence>
<feature type="coiled-coil region" evidence="8">
    <location>
        <begin position="479"/>
        <end position="509"/>
    </location>
</feature>
<dbReference type="InterPro" id="IPR003124">
    <property type="entry name" value="WH2_dom"/>
</dbReference>
<keyword evidence="5" id="KW-0479">Metal-binding</keyword>
<reference evidence="11 12" key="1">
    <citation type="journal article" date="2017" name="Curr. Biol.">
        <title>Genome architecture and evolution of a unichromosomal asexual nematode.</title>
        <authorList>
            <person name="Fradin H."/>
            <person name="Zegar C."/>
            <person name="Gutwein M."/>
            <person name="Lucas J."/>
            <person name="Kovtun M."/>
            <person name="Corcoran D."/>
            <person name="Baugh L.R."/>
            <person name="Kiontke K."/>
            <person name="Gunsalus K."/>
            <person name="Fitch D.H."/>
            <person name="Piano F."/>
        </authorList>
    </citation>
    <scope>NUCLEOTIDE SEQUENCE [LARGE SCALE GENOMIC DNA]</scope>
    <source>
        <strain evidence="11">PF1309</strain>
    </source>
</reference>
<dbReference type="Pfam" id="PF11945">
    <property type="entry name" value="WASH_WAHD"/>
    <property type="match status" value="1"/>
</dbReference>
<dbReference type="GO" id="GO:0003779">
    <property type="term" value="F:actin binding"/>
    <property type="evidence" value="ECO:0007669"/>
    <property type="project" value="InterPro"/>
</dbReference>
<gene>
    <name evidence="11" type="ORF">WR25_19332</name>
</gene>
<feature type="compositionally biased region" description="Polar residues" evidence="9">
    <location>
        <begin position="1331"/>
        <end position="1340"/>
    </location>
</feature>
<dbReference type="GO" id="GO:0004662">
    <property type="term" value="F:CAAX-protein geranylgeranyltransferase activity"/>
    <property type="evidence" value="ECO:0007669"/>
    <property type="project" value="TreeGrafter"/>
</dbReference>
<protein>
    <recommendedName>
        <fullName evidence="10">WH2 domain-containing protein</fullName>
    </recommendedName>
</protein>
<dbReference type="GO" id="GO:0046872">
    <property type="term" value="F:metal ion binding"/>
    <property type="evidence" value="ECO:0007669"/>
    <property type="project" value="UniProtKB-KW"/>
</dbReference>
<feature type="compositionally biased region" description="Pro residues" evidence="9">
    <location>
        <begin position="1182"/>
        <end position="1198"/>
    </location>
</feature>
<feature type="compositionally biased region" description="Polar residues" evidence="9">
    <location>
        <begin position="1313"/>
        <end position="1322"/>
    </location>
</feature>
<dbReference type="InterPro" id="IPR008930">
    <property type="entry name" value="Terpenoid_cyclase/PrenylTrfase"/>
</dbReference>
<feature type="compositionally biased region" description="Acidic residues" evidence="9">
    <location>
        <begin position="1397"/>
        <end position="1410"/>
    </location>
</feature>
<comment type="caution">
    <text evidence="11">The sequence shown here is derived from an EMBL/GenBank/DDBJ whole genome shotgun (WGS) entry which is preliminary data.</text>
</comment>
<organism evidence="11 12">
    <name type="scientific">Diploscapter pachys</name>
    <dbReference type="NCBI Taxonomy" id="2018661"/>
    <lineage>
        <taxon>Eukaryota</taxon>
        <taxon>Metazoa</taxon>
        <taxon>Ecdysozoa</taxon>
        <taxon>Nematoda</taxon>
        <taxon>Chromadorea</taxon>
        <taxon>Rhabditida</taxon>
        <taxon>Rhabditina</taxon>
        <taxon>Rhabditomorpha</taxon>
        <taxon>Rhabditoidea</taxon>
        <taxon>Rhabditidae</taxon>
        <taxon>Diploscapter</taxon>
    </lineage>
</organism>
<dbReference type="Gene3D" id="1.50.10.20">
    <property type="match status" value="1"/>
</dbReference>
<sequence>MTTTPFCEPCRLEYEACLSTDYRGYGGILTDPRSGDPITQYNLALAWNSPNLTPKSDNLIRPLIDVRDRKGALSRPPGHLRFDQDPETMRHRNLLAARKMENRIVRLWTVSERSERKQLETFQVEMKPNSNKLVCSQVPEKIIDLDEPANELRIAGISSGQNAEQLWIRSRKKLDLLYKENNQDKMCTIFGNSVSSFEESSLMNGEVAICDVTGKIWSGKIDEQHLCENRTNLARTKNHVGDDVKLITYSDHPRVLYAAADFHVRTLDLREDTEKSSAILFGIKDFHSFFSGDVPGRFKKVERAERPPIRHIKAMPADRNCCLVMTGYAIYLLDERWPNMPLLTLRHQIPYAAEFCYVPQPNYNSKEFRNEGDSIQSVYLLSHYMTGLHSVHFYRHNFESGGTAWSEVGPISHCGDPSDFWNLVRPQPQGRNEYARRQMSEPTRSVALVQEFGMDGANSYDSQFVDTLFRTLDDGSVWYQTLRLNDENAEEEKERAKNIVEELEKWSAEREDEKPEKTAYLRGIPKVVEQGPKSASTLVNLQRNVPNLPEFNWNPRQKIRREPPVEIPEPEKVPNAKLAGIVEEIWNKTAVRAMAQRRRVENVRANVQELPDDEQDADQTGQEIKKALSMKGEAVDDLNDLEEDDIGSLAYAGLPDDCANLAQTYSALATLAILGDDFSRVDRDGILKTIRKSQKEDGCFWGQGLDSESDMRFVYCSTAICHILADDSAIDWQRLGEFIKSSRNYDGGIGQGPGDESHGGSSYCAIASLALSNRLWNGEILTRADLDKYVKWALWKQNVGLHGRAHKPDDSCYSFWIGATLETLNAHSFLGIPQLRTFLVSVQHPFMGGFCKLNEPGAFPDMLHAYFSIAALSLMKEPGFAPMNAQLNVTRHVYERIRRVPLVGGDLDHEETLFRLLESLRTFSQKSQEIIGKVEFRTNSLNDKCDGLQKRAEAISKKLTNLKTINTAIVLEAPALFPDEDYTPFRSFYSGSSGIELEKNEPDKPFIPSEKEWKPIDVKRELESRKHMYVASQALGRKKEKEKKRNTPKGPLTLADLFVAGTSRAAYPKVGGAFEKKKSRTKMSATSSRPEQTSDEYPLGETAIVTGKGSGTFGQSDPLAYRPQVTISGAEELQLPDTLPHLPGIASDVTFNDIVISPSMLPDIDVDDDASPTQTTSIPAPTQEPPKLVQPPKQPPIQPKEEPKIIVPEPQKKEEPKTDIPPAPPIPSSVLAQASPSVPPSVPPSVLPSVPPPAPPPPPPIALISPTHSAPGGADSSNRSDLMAAIRAAGGTGKAQLKSVKTLPSKKTDSSLDESSALPSKSSGEEGKGNNPGSSKSAPNSGGDLMSSLAKALEARRKAIAGKGGESSAQKFKSKSKPSKISGPMSKISDLIPPPPQEDEATEDTDPEWD</sequence>
<dbReference type="InterPro" id="IPR001330">
    <property type="entry name" value="Prenyltrans"/>
</dbReference>